<dbReference type="Proteomes" id="UP000887116">
    <property type="component" value="Unassembled WGS sequence"/>
</dbReference>
<accession>A0A8X6HXY7</accession>
<reference evidence="1" key="1">
    <citation type="submission" date="2020-07" db="EMBL/GenBank/DDBJ databases">
        <title>Multicomponent nature underlies the extraordinary mechanical properties of spider dragline silk.</title>
        <authorList>
            <person name="Kono N."/>
            <person name="Nakamura H."/>
            <person name="Mori M."/>
            <person name="Yoshida Y."/>
            <person name="Ohtoshi R."/>
            <person name="Malay A.D."/>
            <person name="Moran D.A.P."/>
            <person name="Tomita M."/>
            <person name="Numata K."/>
            <person name="Arakawa K."/>
        </authorList>
    </citation>
    <scope>NUCLEOTIDE SEQUENCE</scope>
</reference>
<dbReference type="EMBL" id="BMAO01009588">
    <property type="protein sequence ID" value="GFR31798.1"/>
    <property type="molecule type" value="Genomic_DNA"/>
</dbReference>
<keyword evidence="2" id="KW-1185">Reference proteome</keyword>
<gene>
    <name evidence="1" type="ORF">TNCT_32331</name>
</gene>
<organism evidence="1 2">
    <name type="scientific">Trichonephila clavata</name>
    <name type="common">Joro spider</name>
    <name type="synonym">Nephila clavata</name>
    <dbReference type="NCBI Taxonomy" id="2740835"/>
    <lineage>
        <taxon>Eukaryota</taxon>
        <taxon>Metazoa</taxon>
        <taxon>Ecdysozoa</taxon>
        <taxon>Arthropoda</taxon>
        <taxon>Chelicerata</taxon>
        <taxon>Arachnida</taxon>
        <taxon>Araneae</taxon>
        <taxon>Araneomorphae</taxon>
        <taxon>Entelegynae</taxon>
        <taxon>Araneoidea</taxon>
        <taxon>Nephilidae</taxon>
        <taxon>Trichonephila</taxon>
    </lineage>
</organism>
<evidence type="ECO:0000313" key="1">
    <source>
        <dbReference type="EMBL" id="GFR31798.1"/>
    </source>
</evidence>
<name>A0A8X6HXY7_TRICU</name>
<comment type="caution">
    <text evidence="1">The sequence shown here is derived from an EMBL/GenBank/DDBJ whole genome shotgun (WGS) entry which is preliminary data.</text>
</comment>
<protein>
    <submittedName>
        <fullName evidence="1">Uncharacterized protein</fullName>
    </submittedName>
</protein>
<evidence type="ECO:0000313" key="2">
    <source>
        <dbReference type="Proteomes" id="UP000887116"/>
    </source>
</evidence>
<dbReference type="AlphaFoldDB" id="A0A8X6HXY7"/>
<proteinExistence type="predicted"/>
<sequence length="109" mass="12385">MRILEEPILTLQLSKLSDSDSTEIEISICQTSASFIFPVNPSQRTDNKHNFSSDPFNARMKENTNELEPMPKIARSLIETLTIFQKCEKSQQLPPLLSELQHALKKNIG</sequence>